<name>A0ABZ2M7D3_9BACT</name>
<dbReference type="InterPro" id="IPR036086">
    <property type="entry name" value="ParB/Sulfiredoxin_sf"/>
</dbReference>
<sequence length="269" mass="29204">MDLFSLRVHPAAELFPLMKGDELRELADDIRKNGLRAPIVVLDEMGERWVLDGRNRLRACQMAEVEPQHTMWQGADPVAYVTSANLRRRQLRDSQLAILAVAIEKLYSDETGKPEKAGQGADGAKGPGKKETPEVEPSDGTETEARKPRAKAAAQVGVSPSLVQRAKKVVDQAAPEVTAAVQAGKLTITDAVRIVDRPQEEQAELVARVEAGEARTLSQALAKSAPPAAVSPNAAVDSVWKRVMKLSRGELAELHRRLGEFLENPTESA</sequence>
<feature type="region of interest" description="Disordered" evidence="1">
    <location>
        <begin position="111"/>
        <end position="158"/>
    </location>
</feature>
<protein>
    <submittedName>
        <fullName evidence="3">ParB N-terminal domain-containing protein</fullName>
    </submittedName>
</protein>
<dbReference type="Pfam" id="PF02195">
    <property type="entry name" value="ParB_N"/>
    <property type="match status" value="1"/>
</dbReference>
<feature type="domain" description="ParB-like N-terminal" evidence="2">
    <location>
        <begin position="19"/>
        <end position="68"/>
    </location>
</feature>
<accession>A0ABZ2M7D3</accession>
<dbReference type="Proteomes" id="UP001370348">
    <property type="component" value="Chromosome"/>
</dbReference>
<evidence type="ECO:0000259" key="2">
    <source>
        <dbReference type="Pfam" id="PF02195"/>
    </source>
</evidence>
<dbReference type="EMBL" id="CP089984">
    <property type="protein sequence ID" value="WXB18416.1"/>
    <property type="molecule type" value="Genomic_DNA"/>
</dbReference>
<dbReference type="Gene3D" id="3.90.1530.30">
    <property type="match status" value="1"/>
</dbReference>
<dbReference type="SUPFAM" id="SSF109709">
    <property type="entry name" value="KorB DNA-binding domain-like"/>
    <property type="match status" value="1"/>
</dbReference>
<keyword evidence="4" id="KW-1185">Reference proteome</keyword>
<organism evidence="3 4">
    <name type="scientific">Pendulispora albinea</name>
    <dbReference type="NCBI Taxonomy" id="2741071"/>
    <lineage>
        <taxon>Bacteria</taxon>
        <taxon>Pseudomonadati</taxon>
        <taxon>Myxococcota</taxon>
        <taxon>Myxococcia</taxon>
        <taxon>Myxococcales</taxon>
        <taxon>Sorangiineae</taxon>
        <taxon>Pendulisporaceae</taxon>
        <taxon>Pendulispora</taxon>
    </lineage>
</organism>
<reference evidence="3 4" key="1">
    <citation type="submission" date="2021-12" db="EMBL/GenBank/DDBJ databases">
        <title>Discovery of the Pendulisporaceae a myxobacterial family with distinct sporulation behavior and unique specialized metabolism.</title>
        <authorList>
            <person name="Garcia R."/>
            <person name="Popoff A."/>
            <person name="Bader C.D."/>
            <person name="Loehr J."/>
            <person name="Walesch S."/>
            <person name="Walt C."/>
            <person name="Boldt J."/>
            <person name="Bunk B."/>
            <person name="Haeckl F.J.F.P.J."/>
            <person name="Gunesch A.P."/>
            <person name="Birkelbach J."/>
            <person name="Nuebel U."/>
            <person name="Pietschmann T."/>
            <person name="Bach T."/>
            <person name="Mueller R."/>
        </authorList>
    </citation>
    <scope>NUCLEOTIDE SEQUENCE [LARGE SCALE GENOMIC DNA]</scope>
    <source>
        <strain evidence="3 4">MSr11954</strain>
    </source>
</reference>
<evidence type="ECO:0000256" key="1">
    <source>
        <dbReference type="SAM" id="MobiDB-lite"/>
    </source>
</evidence>
<dbReference type="Gene3D" id="1.10.10.2830">
    <property type="match status" value="1"/>
</dbReference>
<dbReference type="SUPFAM" id="SSF110849">
    <property type="entry name" value="ParB/Sulfiredoxin"/>
    <property type="match status" value="1"/>
</dbReference>
<gene>
    <name evidence="3" type="ORF">LZC94_14375</name>
</gene>
<dbReference type="InterPro" id="IPR003115">
    <property type="entry name" value="ParB_N"/>
</dbReference>
<evidence type="ECO:0000313" key="3">
    <source>
        <dbReference type="EMBL" id="WXB18416.1"/>
    </source>
</evidence>
<evidence type="ECO:0000313" key="4">
    <source>
        <dbReference type="Proteomes" id="UP001370348"/>
    </source>
</evidence>
<dbReference type="CDD" id="cd16387">
    <property type="entry name" value="ParB_N_Srx"/>
    <property type="match status" value="1"/>
</dbReference>
<dbReference type="RefSeq" id="WP_394828045.1">
    <property type="nucleotide sequence ID" value="NZ_CP089984.1"/>
</dbReference>
<proteinExistence type="predicted"/>